<name>A2DAT8_TRIV3</name>
<reference evidence="1" key="2">
    <citation type="journal article" date="2007" name="Science">
        <title>Draft genome sequence of the sexually transmitted pathogen Trichomonas vaginalis.</title>
        <authorList>
            <person name="Carlton J.M."/>
            <person name="Hirt R.P."/>
            <person name="Silva J.C."/>
            <person name="Delcher A.L."/>
            <person name="Schatz M."/>
            <person name="Zhao Q."/>
            <person name="Wortman J.R."/>
            <person name="Bidwell S.L."/>
            <person name="Alsmark U.C.M."/>
            <person name="Besteiro S."/>
            <person name="Sicheritz-Ponten T."/>
            <person name="Noel C.J."/>
            <person name="Dacks J.B."/>
            <person name="Foster P.G."/>
            <person name="Simillion C."/>
            <person name="Van de Peer Y."/>
            <person name="Miranda-Saavedra D."/>
            <person name="Barton G.J."/>
            <person name="Westrop G.D."/>
            <person name="Mueller S."/>
            <person name="Dessi D."/>
            <person name="Fiori P.L."/>
            <person name="Ren Q."/>
            <person name="Paulsen I."/>
            <person name="Zhang H."/>
            <person name="Bastida-Corcuera F.D."/>
            <person name="Simoes-Barbosa A."/>
            <person name="Brown M.T."/>
            <person name="Hayes R.D."/>
            <person name="Mukherjee M."/>
            <person name="Okumura C.Y."/>
            <person name="Schneider R."/>
            <person name="Smith A.J."/>
            <person name="Vanacova S."/>
            <person name="Villalvazo M."/>
            <person name="Haas B.J."/>
            <person name="Pertea M."/>
            <person name="Feldblyum T.V."/>
            <person name="Utterback T.R."/>
            <person name="Shu C.L."/>
            <person name="Osoegawa K."/>
            <person name="de Jong P.J."/>
            <person name="Hrdy I."/>
            <person name="Horvathova L."/>
            <person name="Zubacova Z."/>
            <person name="Dolezal P."/>
            <person name="Malik S.B."/>
            <person name="Logsdon J.M. Jr."/>
            <person name="Henze K."/>
            <person name="Gupta A."/>
            <person name="Wang C.C."/>
            <person name="Dunne R.L."/>
            <person name="Upcroft J.A."/>
            <person name="Upcroft P."/>
            <person name="White O."/>
            <person name="Salzberg S.L."/>
            <person name="Tang P."/>
            <person name="Chiu C.-H."/>
            <person name="Lee Y.-S."/>
            <person name="Embley T.M."/>
            <person name="Coombs G.H."/>
            <person name="Mottram J.C."/>
            <person name="Tachezy J."/>
            <person name="Fraser-Liggett C.M."/>
            <person name="Johnson P.J."/>
        </authorList>
    </citation>
    <scope>NUCLEOTIDE SEQUENCE [LARGE SCALE GENOMIC DNA]</scope>
    <source>
        <strain evidence="1">G3</strain>
    </source>
</reference>
<dbReference type="KEGG" id="tva:5468147"/>
<dbReference type="SUPFAM" id="SSF140860">
    <property type="entry name" value="Pseudo ankyrin repeat-like"/>
    <property type="match status" value="1"/>
</dbReference>
<accession>A2DAT8</accession>
<dbReference type="RefSeq" id="XP_001583577.1">
    <property type="nucleotide sequence ID" value="XM_001583527.1"/>
</dbReference>
<gene>
    <name evidence="1" type="ORF">TVAG_036160</name>
</gene>
<dbReference type="PANTHER" id="PTHR24159:SF5">
    <property type="entry name" value="ANK_REP_REGION DOMAIN-CONTAINING PROTEIN"/>
    <property type="match status" value="1"/>
</dbReference>
<dbReference type="VEuPathDB" id="TrichDB:TVAG_036160"/>
<proteinExistence type="predicted"/>
<dbReference type="VEuPathDB" id="TrichDB:TVAGG3_0812660"/>
<dbReference type="Proteomes" id="UP000001542">
    <property type="component" value="Unassembled WGS sequence"/>
</dbReference>
<evidence type="ECO:0000313" key="2">
    <source>
        <dbReference type="Proteomes" id="UP000001542"/>
    </source>
</evidence>
<protein>
    <recommendedName>
        <fullName evidence="3">DUF3447 domain-containing protein</fullName>
    </recommendedName>
</protein>
<dbReference type="InParanoid" id="A2DAT8"/>
<keyword evidence="2" id="KW-1185">Reference proteome</keyword>
<sequence>MIEDGQSFNDLIDTAFEYHNYEIAEYLKSNCGQTFDSIAESMLFGNYDVASCLISNGADINQTCISFLLIFIIDL</sequence>
<organism evidence="1 2">
    <name type="scientific">Trichomonas vaginalis (strain ATCC PRA-98 / G3)</name>
    <dbReference type="NCBI Taxonomy" id="412133"/>
    <lineage>
        <taxon>Eukaryota</taxon>
        <taxon>Metamonada</taxon>
        <taxon>Parabasalia</taxon>
        <taxon>Trichomonadida</taxon>
        <taxon>Trichomonadidae</taxon>
        <taxon>Trichomonas</taxon>
    </lineage>
</organism>
<reference evidence="1" key="1">
    <citation type="submission" date="2006-10" db="EMBL/GenBank/DDBJ databases">
        <authorList>
            <person name="Amadeo P."/>
            <person name="Zhao Q."/>
            <person name="Wortman J."/>
            <person name="Fraser-Liggett C."/>
            <person name="Carlton J."/>
        </authorList>
    </citation>
    <scope>NUCLEOTIDE SEQUENCE</scope>
    <source>
        <strain evidence="1">G3</strain>
    </source>
</reference>
<evidence type="ECO:0000313" key="1">
    <source>
        <dbReference type="EMBL" id="EAY22591.1"/>
    </source>
</evidence>
<dbReference type="EMBL" id="DS113183">
    <property type="protein sequence ID" value="EAY22591.1"/>
    <property type="molecule type" value="Genomic_DNA"/>
</dbReference>
<dbReference type="AlphaFoldDB" id="A2DAT8"/>
<dbReference type="SMR" id="A2DAT8"/>
<dbReference type="PANTHER" id="PTHR24159">
    <property type="match status" value="1"/>
</dbReference>
<evidence type="ECO:0008006" key="3">
    <source>
        <dbReference type="Google" id="ProtNLM"/>
    </source>
</evidence>